<sequence>DCSAIIPRIEYDSTLNCFNGFVTPIDGGKPV</sequence>
<evidence type="ECO:0000313" key="2">
    <source>
        <dbReference type="Proteomes" id="UP000663869"/>
    </source>
</evidence>
<evidence type="ECO:0000313" key="1">
    <source>
        <dbReference type="EMBL" id="CAF3662071.1"/>
    </source>
</evidence>
<gene>
    <name evidence="1" type="ORF">FME351_LOCUS25128</name>
</gene>
<dbReference type="EMBL" id="CAJNYU010003331">
    <property type="protein sequence ID" value="CAF3662071.1"/>
    <property type="molecule type" value="Genomic_DNA"/>
</dbReference>
<feature type="non-terminal residue" evidence="1">
    <location>
        <position position="1"/>
    </location>
</feature>
<proteinExistence type="predicted"/>
<dbReference type="Proteomes" id="UP000663869">
    <property type="component" value="Unassembled WGS sequence"/>
</dbReference>
<accession>A0A818RZE7</accession>
<name>A0A818RZE7_9BILA</name>
<dbReference type="AlphaFoldDB" id="A0A818RZE7"/>
<reference evidence="1" key="1">
    <citation type="submission" date="2021-02" db="EMBL/GenBank/DDBJ databases">
        <authorList>
            <person name="Nowell W R."/>
        </authorList>
    </citation>
    <scope>NUCLEOTIDE SEQUENCE</scope>
</reference>
<comment type="caution">
    <text evidence="1">The sequence shown here is derived from an EMBL/GenBank/DDBJ whole genome shotgun (WGS) entry which is preliminary data.</text>
</comment>
<organism evidence="1 2">
    <name type="scientific">Rotaria socialis</name>
    <dbReference type="NCBI Taxonomy" id="392032"/>
    <lineage>
        <taxon>Eukaryota</taxon>
        <taxon>Metazoa</taxon>
        <taxon>Spiralia</taxon>
        <taxon>Gnathifera</taxon>
        <taxon>Rotifera</taxon>
        <taxon>Eurotatoria</taxon>
        <taxon>Bdelloidea</taxon>
        <taxon>Philodinida</taxon>
        <taxon>Philodinidae</taxon>
        <taxon>Rotaria</taxon>
    </lineage>
</organism>
<protein>
    <submittedName>
        <fullName evidence="1">Uncharacterized protein</fullName>
    </submittedName>
</protein>